<comment type="cofactor">
    <cofactor evidence="1">
        <name>[3Fe-4S] cluster</name>
        <dbReference type="ChEBI" id="CHEBI:21137"/>
    </cofactor>
</comment>
<feature type="binding site" evidence="13">
    <location>
        <position position="184"/>
    </location>
    <ligand>
        <name>[4Fe-4S] cluster</name>
        <dbReference type="ChEBI" id="CHEBI:49883"/>
        <label>1</label>
    </ligand>
</feature>
<dbReference type="OrthoDB" id="9766729at2"/>
<evidence type="ECO:0000256" key="6">
    <source>
        <dbReference type="ARBA" id="ARBA00022485"/>
    </source>
</evidence>
<feature type="region of interest" description="Disordered" evidence="14">
    <location>
        <begin position="287"/>
        <end position="320"/>
    </location>
</feature>
<dbReference type="Proteomes" id="UP000295008">
    <property type="component" value="Unassembled WGS sequence"/>
</dbReference>
<feature type="binding site" evidence="13">
    <location>
        <position position="224"/>
    </location>
    <ligand>
        <name>[4Fe-4S] cluster</name>
        <dbReference type="ChEBI" id="CHEBI:49883"/>
        <label>2</label>
    </ligand>
</feature>
<dbReference type="RefSeq" id="WP_132016033.1">
    <property type="nucleotide sequence ID" value="NZ_SLUN01000030.1"/>
</dbReference>
<evidence type="ECO:0000256" key="14">
    <source>
        <dbReference type="SAM" id="MobiDB-lite"/>
    </source>
</evidence>
<proteinExistence type="inferred from homology"/>
<comment type="subunit">
    <text evidence="5">Heterodimer of a large and a small subunit.</text>
</comment>
<feature type="binding site" evidence="13">
    <location>
        <position position="278"/>
    </location>
    <ligand>
        <name>[3Fe-4S] cluster</name>
        <dbReference type="ChEBI" id="CHEBI:21137"/>
    </ligand>
</feature>
<feature type="binding site" evidence="13">
    <location>
        <position position="259"/>
    </location>
    <ligand>
        <name>[3Fe-4S] cluster</name>
        <dbReference type="ChEBI" id="CHEBI:21137"/>
    </ligand>
</feature>
<dbReference type="GO" id="GO:0009055">
    <property type="term" value="F:electron transfer activity"/>
    <property type="evidence" value="ECO:0007669"/>
    <property type="project" value="TreeGrafter"/>
</dbReference>
<dbReference type="GO" id="GO:0016020">
    <property type="term" value="C:membrane"/>
    <property type="evidence" value="ECO:0007669"/>
    <property type="project" value="TreeGrafter"/>
</dbReference>
<feature type="binding site" evidence="13">
    <location>
        <position position="221"/>
    </location>
    <ligand>
        <name>[4Fe-4S] cluster</name>
        <dbReference type="ChEBI" id="CHEBI:49883"/>
        <label>2</label>
    </ligand>
</feature>
<dbReference type="InterPro" id="IPR027394">
    <property type="entry name" value="Cytochrome-c3_hydrogenase_C"/>
</dbReference>
<evidence type="ECO:0000256" key="1">
    <source>
        <dbReference type="ARBA" id="ARBA00001927"/>
    </source>
</evidence>
<sequence length="320" mass="34745">MAHPDSFQNFCHIRRGRPDGSDGLARYSEGDLFSPAPKPALVWFEANACSGDSISLLNSVAPGLSQILCSLVAVKYWNALMPDQGTRAREMLFQTAEAGDFILAVEGAIATAGQGRYVIPFQNDGSVFTSEELLHYLAPKSRFIMAVGTCAAFGGPAAARPNPSGSKGVWELIQDRPVINVPGCPVNPDWFIGTLYHLVRFGLPEVDRYQRPTLFYGQTIHSLCQRRSYFDHHCFAAAPGDAECMYSLGCMGPVAGADCPNRLWNDHLNWPVKASTPCIGCTKSGFPDRSSPFDVPLPEKLPRRGGRADASGPKKPPEEA</sequence>
<evidence type="ECO:0000256" key="13">
    <source>
        <dbReference type="PIRSR" id="PIRSR000310-1"/>
    </source>
</evidence>
<dbReference type="Gene3D" id="4.10.480.10">
    <property type="entry name" value="Cytochrome-c3 hydrogenase, C-terminal domain"/>
    <property type="match status" value="1"/>
</dbReference>
<feature type="binding site" evidence="13">
    <location>
        <position position="281"/>
    </location>
    <ligand>
        <name>[3Fe-4S] cluster</name>
        <dbReference type="ChEBI" id="CHEBI:21137"/>
    </ligand>
</feature>
<dbReference type="PANTHER" id="PTHR30013">
    <property type="entry name" value="NIFE / NIFESE HYDROGENASE SMALL SUBUNIT FAMILY MEMBER"/>
    <property type="match status" value="1"/>
</dbReference>
<evidence type="ECO:0000256" key="4">
    <source>
        <dbReference type="ARBA" id="ARBA00006605"/>
    </source>
</evidence>
<gene>
    <name evidence="17" type="ORF">EDC14_10307</name>
</gene>
<dbReference type="GO" id="GO:0008901">
    <property type="term" value="F:ferredoxin hydrogenase activity"/>
    <property type="evidence" value="ECO:0007669"/>
    <property type="project" value="InterPro"/>
</dbReference>
<comment type="similarity">
    <text evidence="4">Belongs to the [NiFe]/[NiFeSe] hydrogenase small subunit family.</text>
</comment>
<dbReference type="GO" id="GO:0044569">
    <property type="term" value="C:[Ni-Fe] hydrogenase complex"/>
    <property type="evidence" value="ECO:0007669"/>
    <property type="project" value="TreeGrafter"/>
</dbReference>
<evidence type="ECO:0000313" key="18">
    <source>
        <dbReference type="Proteomes" id="UP000295008"/>
    </source>
</evidence>
<dbReference type="InterPro" id="IPR037148">
    <property type="entry name" value="NiFe-Hase_small_C_sf"/>
</dbReference>
<dbReference type="GO" id="GO:0009375">
    <property type="term" value="C:ferredoxin hydrogenase complex"/>
    <property type="evidence" value="ECO:0007669"/>
    <property type="project" value="InterPro"/>
</dbReference>
<feature type="binding site" evidence="13">
    <location>
        <position position="244"/>
    </location>
    <ligand>
        <name>[4Fe-4S] cluster</name>
        <dbReference type="ChEBI" id="CHEBI:49883"/>
        <label>2</label>
    </ligand>
</feature>
<evidence type="ECO:0000256" key="3">
    <source>
        <dbReference type="ARBA" id="ARBA00004196"/>
    </source>
</evidence>
<feature type="domain" description="NADH:ubiquinone oxidoreductase-like 20kDa subunit" evidence="15">
    <location>
        <begin position="49"/>
        <end position="198"/>
    </location>
</feature>
<evidence type="ECO:0000256" key="10">
    <source>
        <dbReference type="ARBA" id="ARBA00023004"/>
    </source>
</evidence>
<feature type="binding site" evidence="13">
    <location>
        <position position="49"/>
    </location>
    <ligand>
        <name>[4Fe-4S] cluster</name>
        <dbReference type="ChEBI" id="CHEBI:49883"/>
        <label>1</label>
    </ligand>
</feature>
<dbReference type="InterPro" id="IPR001821">
    <property type="entry name" value="NiFe_hydrogenase_ssu"/>
</dbReference>
<comment type="caution">
    <text evidence="17">The sequence shown here is derived from an EMBL/GenBank/DDBJ whole genome shotgun (WGS) entry which is preliminary data.</text>
</comment>
<evidence type="ECO:0000259" key="16">
    <source>
        <dbReference type="Pfam" id="PF14720"/>
    </source>
</evidence>
<keyword evidence="11 13" id="KW-0411">Iron-sulfur</keyword>
<keyword evidence="6 13" id="KW-0004">4Fe-4S</keyword>
<dbReference type="Pfam" id="PF01058">
    <property type="entry name" value="Oxidored_q6"/>
    <property type="match status" value="1"/>
</dbReference>
<organism evidence="17 18">
    <name type="scientific">Hydrogenispora ethanolica</name>
    <dbReference type="NCBI Taxonomy" id="1082276"/>
    <lineage>
        <taxon>Bacteria</taxon>
        <taxon>Bacillati</taxon>
        <taxon>Bacillota</taxon>
        <taxon>Hydrogenispora</taxon>
    </lineage>
</organism>
<comment type="subcellular location">
    <subcellularLocation>
        <location evidence="3">Cell envelope</location>
    </subcellularLocation>
</comment>
<accession>A0A4R1R8C4</accession>
<evidence type="ECO:0000256" key="12">
    <source>
        <dbReference type="ARBA" id="ARBA00023291"/>
    </source>
</evidence>
<dbReference type="GO" id="GO:0051539">
    <property type="term" value="F:4 iron, 4 sulfur cluster binding"/>
    <property type="evidence" value="ECO:0007669"/>
    <property type="project" value="UniProtKB-KW"/>
</dbReference>
<feature type="domain" description="Cytochrome-c3 hydrogenase C-terminal" evidence="16">
    <location>
        <begin position="216"/>
        <end position="293"/>
    </location>
</feature>
<reference evidence="17 18" key="1">
    <citation type="submission" date="2019-03" db="EMBL/GenBank/DDBJ databases">
        <title>Genomic Encyclopedia of Type Strains, Phase IV (KMG-IV): sequencing the most valuable type-strain genomes for metagenomic binning, comparative biology and taxonomic classification.</title>
        <authorList>
            <person name="Goeker M."/>
        </authorList>
    </citation>
    <scope>NUCLEOTIDE SEQUENCE [LARGE SCALE GENOMIC DNA]</scope>
    <source>
        <strain evidence="17 18">LX-B</strain>
    </source>
</reference>
<keyword evidence="12 13" id="KW-0003">3Fe-4S</keyword>
<dbReference type="PIRSF" id="PIRSF000310">
    <property type="entry name" value="NiFe_hyd_ssu"/>
    <property type="match status" value="1"/>
</dbReference>
<dbReference type="GO" id="GO:0046872">
    <property type="term" value="F:metal ion binding"/>
    <property type="evidence" value="ECO:0007669"/>
    <property type="project" value="UniProtKB-KW"/>
</dbReference>
<dbReference type="Pfam" id="PF14720">
    <property type="entry name" value="NiFe_hyd_SSU_C"/>
    <property type="match status" value="1"/>
</dbReference>
<keyword evidence="8" id="KW-0732">Signal</keyword>
<dbReference type="PRINTS" id="PR00614">
    <property type="entry name" value="NIHGNASESMLL"/>
</dbReference>
<dbReference type="AlphaFoldDB" id="A0A4R1R8C4"/>
<dbReference type="GO" id="GO:0030313">
    <property type="term" value="C:cell envelope"/>
    <property type="evidence" value="ECO:0007669"/>
    <property type="project" value="UniProtKB-SubCell"/>
</dbReference>
<evidence type="ECO:0000313" key="17">
    <source>
        <dbReference type="EMBL" id="TCL61905.1"/>
    </source>
</evidence>
<dbReference type="SUPFAM" id="SSF56770">
    <property type="entry name" value="HydA/Nqo6-like"/>
    <property type="match status" value="1"/>
</dbReference>
<dbReference type="EMBL" id="SLUN01000030">
    <property type="protein sequence ID" value="TCL61905.1"/>
    <property type="molecule type" value="Genomic_DNA"/>
</dbReference>
<dbReference type="InterPro" id="IPR006137">
    <property type="entry name" value="NADH_UbQ_OxRdtase-like_20kDa"/>
</dbReference>
<keyword evidence="7 13" id="KW-0479">Metal-binding</keyword>
<comment type="cofactor">
    <cofactor evidence="2">
        <name>[4Fe-4S] cluster</name>
        <dbReference type="ChEBI" id="CHEBI:49883"/>
    </cofactor>
</comment>
<dbReference type="PANTHER" id="PTHR30013:SF7">
    <property type="entry name" value="HYDROGENASE-2 SMALL CHAIN"/>
    <property type="match status" value="1"/>
</dbReference>
<protein>
    <submittedName>
        <fullName evidence="17">Hydrogenase small subunit</fullName>
    </submittedName>
</protein>
<evidence type="ECO:0000256" key="7">
    <source>
        <dbReference type="ARBA" id="ARBA00022723"/>
    </source>
</evidence>
<feature type="binding site" evidence="13">
    <location>
        <position position="150"/>
    </location>
    <ligand>
        <name>[4Fe-4S] cluster</name>
        <dbReference type="ChEBI" id="CHEBI:49883"/>
        <label>1</label>
    </ligand>
</feature>
<dbReference type="InterPro" id="IPR037024">
    <property type="entry name" value="NiFe_Hase_small_N_sf"/>
</dbReference>
<evidence type="ECO:0000256" key="8">
    <source>
        <dbReference type="ARBA" id="ARBA00022729"/>
    </source>
</evidence>
<evidence type="ECO:0000256" key="2">
    <source>
        <dbReference type="ARBA" id="ARBA00001966"/>
    </source>
</evidence>
<dbReference type="GO" id="GO:0009061">
    <property type="term" value="P:anaerobic respiration"/>
    <property type="evidence" value="ECO:0007669"/>
    <property type="project" value="TreeGrafter"/>
</dbReference>
<evidence type="ECO:0000256" key="11">
    <source>
        <dbReference type="ARBA" id="ARBA00023014"/>
    </source>
</evidence>
<keyword evidence="10 13" id="KW-0408">Iron</keyword>
<name>A0A4R1R8C4_HYDET</name>
<evidence type="ECO:0000256" key="9">
    <source>
        <dbReference type="ARBA" id="ARBA00023002"/>
    </source>
</evidence>
<keyword evidence="9" id="KW-0560">Oxidoreductase</keyword>
<evidence type="ECO:0000256" key="5">
    <source>
        <dbReference type="ARBA" id="ARBA00011771"/>
    </source>
</evidence>
<keyword evidence="18" id="KW-1185">Reference proteome</keyword>
<dbReference type="GO" id="GO:0051538">
    <property type="term" value="F:3 iron, 4 sulfur cluster binding"/>
    <property type="evidence" value="ECO:0007669"/>
    <property type="project" value="UniProtKB-KW"/>
</dbReference>
<dbReference type="NCBIfam" id="TIGR00391">
    <property type="entry name" value="hydA"/>
    <property type="match status" value="1"/>
</dbReference>
<dbReference type="Gene3D" id="3.40.50.700">
    <property type="entry name" value="NADH:ubiquinone oxidoreductase-like, 20kDa subunit"/>
    <property type="match status" value="1"/>
</dbReference>
<evidence type="ECO:0000259" key="15">
    <source>
        <dbReference type="Pfam" id="PF01058"/>
    </source>
</evidence>
<feature type="binding site" evidence="13">
    <location>
        <position position="250"/>
    </location>
    <ligand>
        <name>[4Fe-4S] cluster</name>
        <dbReference type="ChEBI" id="CHEBI:49883"/>
        <label>2</label>
    </ligand>
</feature>